<dbReference type="GO" id="GO:0005634">
    <property type="term" value="C:nucleus"/>
    <property type="evidence" value="ECO:0007669"/>
    <property type="project" value="TreeGrafter"/>
</dbReference>
<dbReference type="InterPro" id="IPR000014">
    <property type="entry name" value="PAS"/>
</dbReference>
<keyword evidence="3" id="KW-0157">Chromophore</keyword>
<dbReference type="OrthoDB" id="447251at2759"/>
<keyword evidence="2" id="KW-0288">FMN</keyword>
<dbReference type="Gene3D" id="3.30.450.20">
    <property type="entry name" value="PAS domain"/>
    <property type="match status" value="1"/>
</dbReference>
<dbReference type="AlphaFoldDB" id="A0A6A5YAV1"/>
<feature type="region of interest" description="Disordered" evidence="4">
    <location>
        <begin position="1"/>
        <end position="49"/>
    </location>
</feature>
<name>A0A6A5YAV1_9PEZI</name>
<keyword evidence="7" id="KW-1185">Reference proteome</keyword>
<feature type="compositionally biased region" description="Polar residues" evidence="4">
    <location>
        <begin position="26"/>
        <end position="35"/>
    </location>
</feature>
<protein>
    <recommendedName>
        <fullName evidence="5">PAC domain-containing protein</fullName>
    </recommendedName>
</protein>
<dbReference type="PANTHER" id="PTHR47429">
    <property type="entry name" value="PROTEIN TWIN LOV 1"/>
    <property type="match status" value="1"/>
</dbReference>
<dbReference type="Pfam" id="PF13426">
    <property type="entry name" value="PAS_9"/>
    <property type="match status" value="1"/>
</dbReference>
<dbReference type="InterPro" id="IPR035965">
    <property type="entry name" value="PAS-like_dom_sf"/>
</dbReference>
<evidence type="ECO:0000313" key="6">
    <source>
        <dbReference type="EMBL" id="KAF2088838.1"/>
    </source>
</evidence>
<organism evidence="6 7">
    <name type="scientific">Saccharata proteae CBS 121410</name>
    <dbReference type="NCBI Taxonomy" id="1314787"/>
    <lineage>
        <taxon>Eukaryota</taxon>
        <taxon>Fungi</taxon>
        <taxon>Dikarya</taxon>
        <taxon>Ascomycota</taxon>
        <taxon>Pezizomycotina</taxon>
        <taxon>Dothideomycetes</taxon>
        <taxon>Dothideomycetes incertae sedis</taxon>
        <taxon>Botryosphaeriales</taxon>
        <taxon>Saccharataceae</taxon>
        <taxon>Saccharata</taxon>
    </lineage>
</organism>
<proteinExistence type="predicted"/>
<evidence type="ECO:0000256" key="1">
    <source>
        <dbReference type="ARBA" id="ARBA00022630"/>
    </source>
</evidence>
<sequence>MSSVESAEPPSIFDEIAEEDDDYNDHTQATSSSPGSGNGFDLRPPAPPKHILNTEALAERLFSVDHLNLILRTQSTYQSFTTFVNQYRPHSAPTLVRYLETQKALSAIEYANSIAEQLGTSKRIACATAATVDKKFEIRSKRALEELLTDALPAYITHRLTQVVTECLVKEVTGTNAPILRELVQGLAEVYCMADPSLPDCPIVYASEEFYRTTQYGKDYVIGKNCRFLQGPKTARHTVSRLAEAIKTGQECSETILNYRRDGSPFLNLCLVAPLYDNRGKVRYFLGCQIDVSNLLEGGRGLDSFQALLEEDQHKIRYGQGGSKNTLKALGNLSQLLNTEELTTVRQRNRFAVEPGHPGPVLSAQTSRRYVGMEDPNEAPNIWPSPNYGISGRLPGVYQNFLLVRPYPSLRITFTSPALRIPGLTQSRLLDRIGGPHSVRENIQSALADGIRLTAKVSWLTTTNTASSIKSEPDFSHSASTATEGKPRWIHCTPLMGADNRIGVWMVVMVEKEGITGMLNAHNGLYNDGGIAHAQPLSRPSTANGGNHGGSLPVRGASAAHRKFTEDKLYEQYERREGRDVPSSPRTSDSGFF</sequence>
<evidence type="ECO:0000259" key="5">
    <source>
        <dbReference type="PROSITE" id="PS50113"/>
    </source>
</evidence>
<feature type="compositionally biased region" description="Polar residues" evidence="4">
    <location>
        <begin position="584"/>
        <end position="593"/>
    </location>
</feature>
<evidence type="ECO:0000256" key="2">
    <source>
        <dbReference type="ARBA" id="ARBA00022643"/>
    </source>
</evidence>
<gene>
    <name evidence="6" type="ORF">K490DRAFT_38460</name>
</gene>
<evidence type="ECO:0000256" key="3">
    <source>
        <dbReference type="ARBA" id="ARBA00022991"/>
    </source>
</evidence>
<dbReference type="Proteomes" id="UP000799776">
    <property type="component" value="Unassembled WGS sequence"/>
</dbReference>
<dbReference type="PROSITE" id="PS50113">
    <property type="entry name" value="PAC"/>
    <property type="match status" value="1"/>
</dbReference>
<evidence type="ECO:0000256" key="4">
    <source>
        <dbReference type="SAM" id="MobiDB-lite"/>
    </source>
</evidence>
<dbReference type="EMBL" id="ML978715">
    <property type="protein sequence ID" value="KAF2088838.1"/>
    <property type="molecule type" value="Genomic_DNA"/>
</dbReference>
<dbReference type="SUPFAM" id="SSF55785">
    <property type="entry name" value="PYP-like sensor domain (PAS domain)"/>
    <property type="match status" value="1"/>
</dbReference>
<feature type="compositionally biased region" description="Basic and acidic residues" evidence="4">
    <location>
        <begin position="563"/>
        <end position="580"/>
    </location>
</feature>
<keyword evidence="1" id="KW-0285">Flavoprotein</keyword>
<dbReference type="NCBIfam" id="TIGR00229">
    <property type="entry name" value="sensory_box"/>
    <property type="match status" value="1"/>
</dbReference>
<feature type="region of interest" description="Disordered" evidence="4">
    <location>
        <begin position="536"/>
        <end position="593"/>
    </location>
</feature>
<evidence type="ECO:0000313" key="7">
    <source>
        <dbReference type="Proteomes" id="UP000799776"/>
    </source>
</evidence>
<reference evidence="6" key="1">
    <citation type="journal article" date="2020" name="Stud. Mycol.">
        <title>101 Dothideomycetes genomes: a test case for predicting lifestyles and emergence of pathogens.</title>
        <authorList>
            <person name="Haridas S."/>
            <person name="Albert R."/>
            <person name="Binder M."/>
            <person name="Bloem J."/>
            <person name="Labutti K."/>
            <person name="Salamov A."/>
            <person name="Andreopoulos B."/>
            <person name="Baker S."/>
            <person name="Barry K."/>
            <person name="Bills G."/>
            <person name="Bluhm B."/>
            <person name="Cannon C."/>
            <person name="Castanera R."/>
            <person name="Culley D."/>
            <person name="Daum C."/>
            <person name="Ezra D."/>
            <person name="Gonzalez J."/>
            <person name="Henrissat B."/>
            <person name="Kuo A."/>
            <person name="Liang C."/>
            <person name="Lipzen A."/>
            <person name="Lutzoni F."/>
            <person name="Magnuson J."/>
            <person name="Mondo S."/>
            <person name="Nolan M."/>
            <person name="Ohm R."/>
            <person name="Pangilinan J."/>
            <person name="Park H.-J."/>
            <person name="Ramirez L."/>
            <person name="Alfaro M."/>
            <person name="Sun H."/>
            <person name="Tritt A."/>
            <person name="Yoshinaga Y."/>
            <person name="Zwiers L.-H."/>
            <person name="Turgeon B."/>
            <person name="Goodwin S."/>
            <person name="Spatafora J."/>
            <person name="Crous P."/>
            <person name="Grigoriev I."/>
        </authorList>
    </citation>
    <scope>NUCLEOTIDE SEQUENCE</scope>
    <source>
        <strain evidence="6">CBS 121410</strain>
    </source>
</reference>
<dbReference type="PANTHER" id="PTHR47429:SF9">
    <property type="entry name" value="PAS DOMAIN-CONTAINING PROTEIN"/>
    <property type="match status" value="1"/>
</dbReference>
<feature type="domain" description="PAC" evidence="5">
    <location>
        <begin position="250"/>
        <end position="304"/>
    </location>
</feature>
<dbReference type="InterPro" id="IPR000700">
    <property type="entry name" value="PAS-assoc_C"/>
</dbReference>
<accession>A0A6A5YAV1</accession>